<dbReference type="EMBL" id="JAODZU010000027">
    <property type="protein sequence ID" value="MDH0364800.1"/>
    <property type="molecule type" value="Genomic_DNA"/>
</dbReference>
<dbReference type="Pfam" id="PF24697">
    <property type="entry name" value="DUF7661"/>
    <property type="match status" value="1"/>
</dbReference>
<gene>
    <name evidence="3" type="ORF">N5J23_17580</name>
    <name evidence="2" type="ORF">N7330_17335</name>
</gene>
<reference evidence="2" key="1">
    <citation type="submission" date="2022-09" db="EMBL/GenBank/DDBJ databases">
        <title>Intensive care unit water sources are persistently colonized with multi-drug resistant bacteria and are the site of extensive horizontal gene transfer of antibiotic resistance genes.</title>
        <authorList>
            <person name="Diorio-Toth L."/>
        </authorList>
    </citation>
    <scope>NUCLEOTIDE SEQUENCE</scope>
    <source>
        <strain evidence="3">GD03686</strain>
        <strain evidence="2">GD04130</strain>
    </source>
</reference>
<organism evidence="2 4">
    <name type="scientific">Comamonas aquatica</name>
    <dbReference type="NCBI Taxonomy" id="225991"/>
    <lineage>
        <taxon>Bacteria</taxon>
        <taxon>Pseudomonadati</taxon>
        <taxon>Pseudomonadota</taxon>
        <taxon>Betaproteobacteria</taxon>
        <taxon>Burkholderiales</taxon>
        <taxon>Comamonadaceae</taxon>
        <taxon>Comamonas</taxon>
    </lineage>
</organism>
<accession>A0AA42I2I6</accession>
<dbReference type="InterPro" id="IPR056078">
    <property type="entry name" value="DUF7661"/>
</dbReference>
<proteinExistence type="predicted"/>
<evidence type="ECO:0000313" key="2">
    <source>
        <dbReference type="EMBL" id="MDH0364800.1"/>
    </source>
</evidence>
<evidence type="ECO:0000259" key="1">
    <source>
        <dbReference type="Pfam" id="PF24697"/>
    </source>
</evidence>
<dbReference type="AlphaFoldDB" id="A0AA42I2I6"/>
<name>A0AA42I2I6_9BURK</name>
<dbReference type="EMBL" id="JAOCJW010000059">
    <property type="protein sequence ID" value="MDH2007318.1"/>
    <property type="molecule type" value="Genomic_DNA"/>
</dbReference>
<protein>
    <recommendedName>
        <fullName evidence="1">DUF7661 domain-containing protein</fullName>
    </recommendedName>
</protein>
<feature type="domain" description="DUF7661" evidence="1">
    <location>
        <begin position="2"/>
        <end position="68"/>
    </location>
</feature>
<evidence type="ECO:0000313" key="3">
    <source>
        <dbReference type="EMBL" id="MDH2007318.1"/>
    </source>
</evidence>
<dbReference type="RefSeq" id="WP_279852597.1">
    <property type="nucleotide sequence ID" value="NZ_JAOCIA010000063.1"/>
</dbReference>
<comment type="caution">
    <text evidence="2">The sequence shown here is derived from an EMBL/GenBank/DDBJ whole genome shotgun (WGS) entry which is preliminary data.</text>
</comment>
<dbReference type="Proteomes" id="UP001158297">
    <property type="component" value="Unassembled WGS sequence"/>
</dbReference>
<dbReference type="Proteomes" id="UP001161294">
    <property type="component" value="Unassembled WGS sequence"/>
</dbReference>
<sequence>MLFNVFGRMLQIERSQNEWRAYHPSNDGKRRPSSLVIPEFIKEEELIQYLTDIFHENASALHPEVLKVR</sequence>
<evidence type="ECO:0000313" key="4">
    <source>
        <dbReference type="Proteomes" id="UP001158297"/>
    </source>
</evidence>